<evidence type="ECO:0000256" key="1">
    <source>
        <dbReference type="SAM" id="Phobius"/>
    </source>
</evidence>
<dbReference type="RefSeq" id="WP_137714092.1">
    <property type="nucleotide sequence ID" value="NZ_CP034035.1"/>
</dbReference>
<organism evidence="4 5">
    <name type="scientific">Brenneria rubrifaciens</name>
    <dbReference type="NCBI Taxonomy" id="55213"/>
    <lineage>
        <taxon>Bacteria</taxon>
        <taxon>Pseudomonadati</taxon>
        <taxon>Pseudomonadota</taxon>
        <taxon>Gammaproteobacteria</taxon>
        <taxon>Enterobacterales</taxon>
        <taxon>Pectobacteriaceae</taxon>
        <taxon>Brenneria</taxon>
    </lineage>
</organism>
<feature type="transmembrane region" description="Helical" evidence="1">
    <location>
        <begin position="245"/>
        <end position="266"/>
    </location>
</feature>
<dbReference type="Pfam" id="PF04945">
    <property type="entry name" value="YHS"/>
    <property type="match status" value="1"/>
</dbReference>
<reference evidence="4 5" key="1">
    <citation type="submission" date="2018-11" db="EMBL/GenBank/DDBJ databases">
        <title>Genome sequences of Brenneria nigrifluens and Brenneria rubrifaciens.</title>
        <authorList>
            <person name="Poret-Peterson A.T."/>
            <person name="McClean A.E."/>
            <person name="Kluepfel D.A."/>
        </authorList>
    </citation>
    <scope>NUCLEOTIDE SEQUENCE [LARGE SCALE GENOMIC DNA]</scope>
    <source>
        <strain evidence="4 5">6D370</strain>
    </source>
</reference>
<sequence length="465" mass="51217">MSYFFVATLQAFLPIALLLGVNWSHRAAPEIRPLGWITLLALIAGLMAGARLPNGSQVQLWITGAQAIGLILFFVSQFFSHRRLGYLWQAMLVVGAAVRWGSDPNLSALTTTHVVNTDLLLNCSAIVAALAWLIFSAVLCGLMVRRVPRLRWPLLILLLTLLMLPISGTLMLLLMKLQALGLTKPRLSYVAQVTNNANALNYLSALLMTALAGAYLLPLKRASRRIDESREPIEKRQATAEYRNILRTVLAVLAALLVVLLSQLYWDKVASQPPRLSEALPVKAAADGKVHIPLEQVRDGKLHRFVWIADDGKAVRFFVINRYPDRLRLGVVFDACLLCGDQGYVMKGNQVICVACDVRIFIPSIGKAGGCNPVPIEGWRNDDKELMIGQASLAAGTQYFSTVVSMEVVDPVDGSKLTNVKAEHKYRYAGKTYFFSTEANYNRFRESPGKFVAAPATADDHAEGE</sequence>
<dbReference type="Pfam" id="PF10080">
    <property type="entry name" value="FtrD-like"/>
    <property type="match status" value="1"/>
</dbReference>
<keyword evidence="5" id="KW-1185">Reference proteome</keyword>
<dbReference type="InterPro" id="IPR007029">
    <property type="entry name" value="YHS_dom"/>
</dbReference>
<keyword evidence="1" id="KW-0812">Transmembrane</keyword>
<feature type="transmembrane region" description="Helical" evidence="1">
    <location>
        <begin position="119"/>
        <end position="142"/>
    </location>
</feature>
<dbReference type="Proteomes" id="UP000299580">
    <property type="component" value="Chromosome"/>
</dbReference>
<protein>
    <submittedName>
        <fullName evidence="4">DUF2318 domain-containing protein</fullName>
    </submittedName>
</protein>
<dbReference type="KEGG" id="brb:EH207_11400"/>
<dbReference type="OrthoDB" id="9792533at2"/>
<gene>
    <name evidence="4" type="ORF">EH207_11400</name>
</gene>
<evidence type="ECO:0000259" key="2">
    <source>
        <dbReference type="Pfam" id="PF04945"/>
    </source>
</evidence>
<feature type="transmembrane region" description="Helical" evidence="1">
    <location>
        <begin position="199"/>
        <end position="217"/>
    </location>
</feature>
<feature type="transmembrane region" description="Helical" evidence="1">
    <location>
        <begin position="34"/>
        <end position="53"/>
    </location>
</feature>
<dbReference type="InterPro" id="IPR018758">
    <property type="entry name" value="FtrD-like"/>
</dbReference>
<accession>A0A4P8QUC1</accession>
<dbReference type="AlphaFoldDB" id="A0A4P8QUC1"/>
<name>A0A4P8QUC1_9GAMM</name>
<keyword evidence="1" id="KW-1133">Transmembrane helix</keyword>
<feature type="domain" description="YHS" evidence="2">
    <location>
        <begin position="408"/>
        <end position="452"/>
    </location>
</feature>
<evidence type="ECO:0000313" key="4">
    <source>
        <dbReference type="EMBL" id="QCR09079.1"/>
    </source>
</evidence>
<keyword evidence="1" id="KW-0472">Membrane</keyword>
<dbReference type="EMBL" id="CP034035">
    <property type="protein sequence ID" value="QCR09079.1"/>
    <property type="molecule type" value="Genomic_DNA"/>
</dbReference>
<feature type="domain" description="Membrane iron-sulfur containing protein FtrD-like" evidence="3">
    <location>
        <begin position="297"/>
        <end position="400"/>
    </location>
</feature>
<feature type="transmembrane region" description="Helical" evidence="1">
    <location>
        <begin position="60"/>
        <end position="79"/>
    </location>
</feature>
<evidence type="ECO:0000259" key="3">
    <source>
        <dbReference type="Pfam" id="PF10080"/>
    </source>
</evidence>
<proteinExistence type="predicted"/>
<feature type="transmembrane region" description="Helical" evidence="1">
    <location>
        <begin position="154"/>
        <end position="179"/>
    </location>
</feature>
<evidence type="ECO:0000313" key="5">
    <source>
        <dbReference type="Proteomes" id="UP000299580"/>
    </source>
</evidence>